<evidence type="ECO:0000313" key="4">
    <source>
        <dbReference type="EMBL" id="GAU20545.1"/>
    </source>
</evidence>
<dbReference type="Gene3D" id="3.30.70.330">
    <property type="match status" value="1"/>
</dbReference>
<feature type="compositionally biased region" description="Basic and acidic residues" evidence="1">
    <location>
        <begin position="1"/>
        <end position="13"/>
    </location>
</feature>
<dbReference type="Gene3D" id="3.60.10.10">
    <property type="entry name" value="Endonuclease/exonuclease/phosphatase"/>
    <property type="match status" value="1"/>
</dbReference>
<proteinExistence type="predicted"/>
<dbReference type="PANTHER" id="PTHR34427:SF5">
    <property type="entry name" value="DUF4283 DOMAIN-CONTAINING PROTEIN"/>
    <property type="match status" value="1"/>
</dbReference>
<dbReference type="GO" id="GO:0003676">
    <property type="term" value="F:nucleic acid binding"/>
    <property type="evidence" value="ECO:0007669"/>
    <property type="project" value="InterPro"/>
</dbReference>
<dbReference type="SUPFAM" id="SSF54928">
    <property type="entry name" value="RNA-binding domain, RBD"/>
    <property type="match status" value="1"/>
</dbReference>
<name>A0A2Z6MCW3_TRISU</name>
<evidence type="ECO:0000259" key="2">
    <source>
        <dbReference type="Pfam" id="PF03372"/>
    </source>
</evidence>
<dbReference type="InterPro" id="IPR026960">
    <property type="entry name" value="RVT-Znf"/>
</dbReference>
<feature type="domain" description="Reverse transcriptase zinc-binding" evidence="3">
    <location>
        <begin position="1285"/>
        <end position="1368"/>
    </location>
</feature>
<evidence type="ECO:0008006" key="6">
    <source>
        <dbReference type="Google" id="ProtNLM"/>
    </source>
</evidence>
<evidence type="ECO:0000259" key="3">
    <source>
        <dbReference type="Pfam" id="PF13966"/>
    </source>
</evidence>
<accession>A0A2Z6MCW3</accession>
<feature type="region of interest" description="Disordered" evidence="1">
    <location>
        <begin position="607"/>
        <end position="637"/>
    </location>
</feature>
<evidence type="ECO:0000256" key="1">
    <source>
        <dbReference type="SAM" id="MobiDB-lite"/>
    </source>
</evidence>
<evidence type="ECO:0000313" key="5">
    <source>
        <dbReference type="Proteomes" id="UP000242715"/>
    </source>
</evidence>
<feature type="domain" description="Endonuclease/exonuclease/phosphatase" evidence="2">
    <location>
        <begin position="744"/>
        <end position="967"/>
    </location>
</feature>
<dbReference type="GO" id="GO:0003824">
    <property type="term" value="F:catalytic activity"/>
    <property type="evidence" value="ECO:0007669"/>
    <property type="project" value="InterPro"/>
</dbReference>
<dbReference type="SUPFAM" id="SSF56219">
    <property type="entry name" value="DNase I-like"/>
    <property type="match status" value="1"/>
</dbReference>
<dbReference type="InterPro" id="IPR036691">
    <property type="entry name" value="Endo/exonu/phosph_ase_sf"/>
</dbReference>
<gene>
    <name evidence="4" type="ORF">TSUD_32920</name>
</gene>
<feature type="region of interest" description="Disordered" evidence="1">
    <location>
        <begin position="316"/>
        <end position="335"/>
    </location>
</feature>
<dbReference type="InterPro" id="IPR035979">
    <property type="entry name" value="RBD_domain_sf"/>
</dbReference>
<feature type="compositionally biased region" description="Basic residues" evidence="1">
    <location>
        <begin position="615"/>
        <end position="630"/>
    </location>
</feature>
<reference evidence="5" key="1">
    <citation type="journal article" date="2017" name="Front. Plant Sci.">
        <title>Climate Clever Clovers: New Paradigm to Reduce the Environmental Footprint of Ruminants by Breeding Low Methanogenic Forages Utilizing Haplotype Variation.</title>
        <authorList>
            <person name="Kaur P."/>
            <person name="Appels R."/>
            <person name="Bayer P.E."/>
            <person name="Keeble-Gagnere G."/>
            <person name="Wang J."/>
            <person name="Hirakawa H."/>
            <person name="Shirasawa K."/>
            <person name="Vercoe P."/>
            <person name="Stefanova K."/>
            <person name="Durmic Z."/>
            <person name="Nichols P."/>
            <person name="Revell C."/>
            <person name="Isobe S.N."/>
            <person name="Edwards D."/>
            <person name="Erskine W."/>
        </authorList>
    </citation>
    <scope>NUCLEOTIDE SEQUENCE [LARGE SCALE GENOMIC DNA]</scope>
    <source>
        <strain evidence="5">cv. Daliak</strain>
    </source>
</reference>
<feature type="region of interest" description="Disordered" evidence="1">
    <location>
        <begin position="1"/>
        <end position="31"/>
    </location>
</feature>
<dbReference type="Proteomes" id="UP000242715">
    <property type="component" value="Unassembled WGS sequence"/>
</dbReference>
<dbReference type="PANTHER" id="PTHR34427">
    <property type="entry name" value="DUF4283 DOMAIN PROTEIN"/>
    <property type="match status" value="1"/>
</dbReference>
<dbReference type="Pfam" id="PF03372">
    <property type="entry name" value="Exo_endo_phos"/>
    <property type="match status" value="1"/>
</dbReference>
<dbReference type="InterPro" id="IPR012677">
    <property type="entry name" value="Nucleotide-bd_a/b_plait_sf"/>
</dbReference>
<dbReference type="InterPro" id="IPR005135">
    <property type="entry name" value="Endo/exonuclease/phosphatase"/>
</dbReference>
<feature type="compositionally biased region" description="Basic and acidic residues" evidence="1">
    <location>
        <begin position="20"/>
        <end position="31"/>
    </location>
</feature>
<dbReference type="OrthoDB" id="1937528at2759"/>
<dbReference type="Pfam" id="PF13966">
    <property type="entry name" value="zf-RVT"/>
    <property type="match status" value="1"/>
</dbReference>
<protein>
    <recommendedName>
        <fullName evidence="6">RRM domain-containing protein</fullName>
    </recommendedName>
</protein>
<dbReference type="EMBL" id="DF973214">
    <property type="protein sequence ID" value="GAU20545.1"/>
    <property type="molecule type" value="Genomic_DNA"/>
</dbReference>
<keyword evidence="5" id="KW-1185">Reference proteome</keyword>
<organism evidence="4 5">
    <name type="scientific">Trifolium subterraneum</name>
    <name type="common">Subterranean clover</name>
    <dbReference type="NCBI Taxonomy" id="3900"/>
    <lineage>
        <taxon>Eukaryota</taxon>
        <taxon>Viridiplantae</taxon>
        <taxon>Streptophyta</taxon>
        <taxon>Embryophyta</taxon>
        <taxon>Tracheophyta</taxon>
        <taxon>Spermatophyta</taxon>
        <taxon>Magnoliopsida</taxon>
        <taxon>eudicotyledons</taxon>
        <taxon>Gunneridae</taxon>
        <taxon>Pentapetalae</taxon>
        <taxon>rosids</taxon>
        <taxon>fabids</taxon>
        <taxon>Fabales</taxon>
        <taxon>Fabaceae</taxon>
        <taxon>Papilionoideae</taxon>
        <taxon>50 kb inversion clade</taxon>
        <taxon>NPAAA clade</taxon>
        <taxon>Hologalegina</taxon>
        <taxon>IRL clade</taxon>
        <taxon>Trifolieae</taxon>
        <taxon>Trifolium</taxon>
    </lineage>
</organism>
<sequence length="1385" mass="155795">MGGDRGDWIEVRPRRQKVRRQAEDNDHRHRDNSRYWFGRTHILSPWHSHSRLRPQQRYHDSTLLVDRQTIGRHQPCYEADVDRIHETRNQRRADGQLNTFCASNEHRRRQQLEHASSLGTNAAAGPVFNKQDVCNFDTGGGQGVLTTHKYNSAATGSETHRLEKIIPQCANLVSSGSRLKRYVSFYFTNFPPLISYFNLRKGFEVCGILEDIYVASKRNIHGEVYGFVKFSNVKNVHKLNKALNEVCFGNYCVHASLARFDRKDTADGRSIRKETGEIKTATVKVNFPDVVKEGDDGGEGVQVGEVLVRLGDRKKSAGSTGAVGQGSHELTGQPAKQLEKEVVPSAGVFVRKYKPLPEDVQWAQDGMVATITNGEAIPVVQSRVADAGFSDLDIIPMGADKVLLRSLSGVDVVTIIDGAKEFFNLFFSNRVRWNNEVVSAQRGAWVRLYGIPLHAWNENFFKLCVLDCGRYLRADNCSLEKVRLDYARILIATSALEAVQCAEKLLIDGELIEVKIIEEWGLTLGDDACLFDKDLDYETNSSNNEEALCDREASNNIDILVDKIAEDVVAESGKGDHTFLQNKGVGSQAHVNHTDLANNPRKSVAISNHTGASGRRPRPVAKVKQSKRTKSCPPGVDRSAGYGPWSLEWLHDHNLGDAGVIFSNKKSRKDAERLGLGQGKDVVRAHKKRKDKGALRRYRLKKVARLPREDRREVLRIIKKNEIRRRERASDHRAGGKRGTMKLLSWNIRGLGGLEKRKEVCKLVGEKKPFIVCIQETKLPSCDVLLCSSLWGRSSHAFSFRPSVGASGGLLTMWDTSEVEVWSSTSCEHVLWCHGRFLKTGEEFYIANVYAPCGLGAKQSLWNSLLGRILLMNGERVCVCGDFNAVRSIEEQRSARAGSHSSDHIPFNQFIDDAVLIDLPLSGRKFTWYKGDGLAMSRIDGFLLSEEWCLTWPNCVQVAQLRGLSDHCPLVLEADEENWGPRPSRMLKCWKDIPGYQQFVRDKWKAMQIDGWGGFVLKEKFKMIKLALKEWHAAHSQNLPGRIDSLKVRLSALEVKGEEAVLSEAELEELHGLTSELYSLSRRSASICWQQSRSLWLKEGDANSKYFHSVVASRRRGNVVSSIQVDGVTTEGVHPIRQAVFEHFASHFKESDGARPGVDNLQFKRLTLHEGGSLTKPFSLEEVKTAVWDCDSFKSPGPDGINFGFIKDFWSELQADVMRFIADFHRNGKLTKRWDTGGEAWEWRRHLWAWEEEMLGECQVLLHDCILQAQVSDTWIWRLDPVSGYSVRGAYQLLTSHPSDPLDAALDLIWHKQVPLKVSIFAWRLLRDRLPTKTNLAIRGIITSEAQACVAGCGGMETAQHLFISCSTFGCDALFFSLFGLFAFG</sequence>